<gene>
    <name evidence="3" type="ORF">LzC2_32660</name>
</gene>
<reference evidence="3 4" key="1">
    <citation type="journal article" date="2020" name="Syst. Appl. Microbiol.">
        <title>Alienimonas chondri sp. nov., a novel planctomycete isolated from the biofilm of the red alga Chondrus crispus.</title>
        <authorList>
            <person name="Vitorino I."/>
            <person name="Albuquerque L."/>
            <person name="Wiegand S."/>
            <person name="Kallscheuer N."/>
            <person name="da Costa M.S."/>
            <person name="Lobo-da-Cunha A."/>
            <person name="Jogler C."/>
            <person name="Lage O.M."/>
        </authorList>
    </citation>
    <scope>NUCLEOTIDE SEQUENCE [LARGE SCALE GENOMIC DNA]</scope>
    <source>
        <strain evidence="3 4">LzC2</strain>
    </source>
</reference>
<dbReference type="EMBL" id="WTPX01000126">
    <property type="protein sequence ID" value="NNJ27166.1"/>
    <property type="molecule type" value="Genomic_DNA"/>
</dbReference>
<feature type="domain" description="DUF5658" evidence="2">
    <location>
        <begin position="35"/>
        <end position="124"/>
    </location>
</feature>
<dbReference type="InterPro" id="IPR043717">
    <property type="entry name" value="DUF5658"/>
</dbReference>
<dbReference type="Pfam" id="PF18902">
    <property type="entry name" value="DUF5658"/>
    <property type="match status" value="1"/>
</dbReference>
<evidence type="ECO:0000313" key="3">
    <source>
        <dbReference type="EMBL" id="NNJ27166.1"/>
    </source>
</evidence>
<dbReference type="Proteomes" id="UP000609651">
    <property type="component" value="Unassembled WGS sequence"/>
</dbReference>
<feature type="transmembrane region" description="Helical" evidence="1">
    <location>
        <begin position="35"/>
        <end position="56"/>
    </location>
</feature>
<keyword evidence="1" id="KW-1133">Transmembrane helix</keyword>
<evidence type="ECO:0000256" key="1">
    <source>
        <dbReference type="SAM" id="Phobius"/>
    </source>
</evidence>
<accession>A0ABX1VK94</accession>
<protein>
    <recommendedName>
        <fullName evidence="2">DUF5658 domain-containing protein</fullName>
    </recommendedName>
</protein>
<evidence type="ECO:0000313" key="4">
    <source>
        <dbReference type="Proteomes" id="UP000609651"/>
    </source>
</evidence>
<keyword evidence="1" id="KW-0812">Transmembrane</keyword>
<feature type="transmembrane region" description="Helical" evidence="1">
    <location>
        <begin position="76"/>
        <end position="94"/>
    </location>
</feature>
<name>A0ABX1VK94_9PLAN</name>
<keyword evidence="1" id="KW-0472">Membrane</keyword>
<sequence>MSDPADDPPTRPDTQGGWRGRLPFRQLPLESETTAFLLTAFLDILLTYLLLASGQFRESNAIADYFIAGWGVKGMVWFKMALAAFICTLAQIIATKNLRMGRFVMLLGTAVTGAVVIYSVTLALRHL</sequence>
<organism evidence="3 4">
    <name type="scientific">Alienimonas chondri</name>
    <dbReference type="NCBI Taxonomy" id="2681879"/>
    <lineage>
        <taxon>Bacteria</taxon>
        <taxon>Pseudomonadati</taxon>
        <taxon>Planctomycetota</taxon>
        <taxon>Planctomycetia</taxon>
        <taxon>Planctomycetales</taxon>
        <taxon>Planctomycetaceae</taxon>
        <taxon>Alienimonas</taxon>
    </lineage>
</organism>
<feature type="transmembrane region" description="Helical" evidence="1">
    <location>
        <begin position="103"/>
        <end position="124"/>
    </location>
</feature>
<evidence type="ECO:0000259" key="2">
    <source>
        <dbReference type="Pfam" id="PF18902"/>
    </source>
</evidence>
<proteinExistence type="predicted"/>
<comment type="caution">
    <text evidence="3">The sequence shown here is derived from an EMBL/GenBank/DDBJ whole genome shotgun (WGS) entry which is preliminary data.</text>
</comment>
<keyword evidence="4" id="KW-1185">Reference proteome</keyword>
<dbReference type="RefSeq" id="WP_174977615.1">
    <property type="nucleotide sequence ID" value="NZ_WTPX01000126.1"/>
</dbReference>